<gene>
    <name evidence="3" type="ORF">DFA_06909</name>
</gene>
<evidence type="ECO:0000313" key="3">
    <source>
        <dbReference type="EMBL" id="EGG19807.1"/>
    </source>
</evidence>
<evidence type="ECO:0000256" key="1">
    <source>
        <dbReference type="SAM" id="MobiDB-lite"/>
    </source>
</evidence>
<keyword evidence="2" id="KW-1133">Transmembrane helix</keyword>
<protein>
    <submittedName>
        <fullName evidence="3">Uncharacterized protein</fullName>
    </submittedName>
</protein>
<feature type="region of interest" description="Disordered" evidence="1">
    <location>
        <begin position="479"/>
        <end position="525"/>
    </location>
</feature>
<keyword evidence="2" id="KW-0472">Membrane</keyword>
<dbReference type="EMBL" id="GL883013">
    <property type="protein sequence ID" value="EGG19807.1"/>
    <property type="molecule type" value="Genomic_DNA"/>
</dbReference>
<organism evidence="3 4">
    <name type="scientific">Cavenderia fasciculata</name>
    <name type="common">Slime mold</name>
    <name type="synonym">Dictyostelium fasciculatum</name>
    <dbReference type="NCBI Taxonomy" id="261658"/>
    <lineage>
        <taxon>Eukaryota</taxon>
        <taxon>Amoebozoa</taxon>
        <taxon>Evosea</taxon>
        <taxon>Eumycetozoa</taxon>
        <taxon>Dictyostelia</taxon>
        <taxon>Acytosteliales</taxon>
        <taxon>Cavenderiaceae</taxon>
        <taxon>Cavenderia</taxon>
    </lineage>
</organism>
<dbReference type="OrthoDB" id="377549at2759"/>
<dbReference type="InterPro" id="IPR040346">
    <property type="entry name" value="GEX1/Brambleberry"/>
</dbReference>
<evidence type="ECO:0000313" key="4">
    <source>
        <dbReference type="Proteomes" id="UP000007797"/>
    </source>
</evidence>
<sequence>MFPLYSQSQSFSLFPTFEIDNKSNDRAIKGKDALETIIQNSKRNRCWEECMMSLQNGCKGMDDNARSKLAVQLANCHLEKSGMKTYLCSKEMTVQDCTRSMSETAYMTYTNFYISTENICYYLMSELFQSRTEEAVNELVHSTVETLNSMKSIHLHSLQLEESMDQSNIAQQKLSNTQQSMKLQIEQSMDYLNKITSTSEDIKDSMRETSVKQDELSKEQKKLSEEYQQNSKMSLDLLLRIKDSASSIATNTLESIKNQMDLLGLQKDTISDLNGLGELTDSFISKQKDLLESQETIVQGHKLIINILDGIHNLSNLILFEFIDAKSLIYYLVTIFFIFLITSHKRTSSSRIPLYIGLVVNLFVERVVLNHNSMSPSSSYIIDIVPDFILSMILPTSWVDESVYINTSTASDIIQAKFQFIGKCRKIFAIYTVSTLFLALWFYRDYERLNHRLLLDLTESNRKIIKSLSKVYKIQSGTTSNTIKKKQTSNNNHHISHTTNKKTENSNINNNENKDNNIEMSTDQA</sequence>
<proteinExistence type="predicted"/>
<dbReference type="GeneID" id="14871975"/>
<dbReference type="KEGG" id="dfa:DFA_06909"/>
<keyword evidence="2" id="KW-0812">Transmembrane</keyword>
<keyword evidence="4" id="KW-1185">Reference proteome</keyword>
<feature type="transmembrane region" description="Helical" evidence="2">
    <location>
        <begin position="317"/>
        <end position="340"/>
    </location>
</feature>
<accession>F4PX04</accession>
<name>F4PX04_CACFS</name>
<dbReference type="RefSeq" id="XP_004358153.1">
    <property type="nucleotide sequence ID" value="XM_004358096.1"/>
</dbReference>
<dbReference type="PANTHER" id="PTHR33538">
    <property type="entry name" value="PROTEIN GAMETE EXPRESSED 1"/>
    <property type="match status" value="1"/>
</dbReference>
<dbReference type="Proteomes" id="UP000007797">
    <property type="component" value="Unassembled WGS sequence"/>
</dbReference>
<dbReference type="PANTHER" id="PTHR33538:SF2">
    <property type="entry name" value="PROTEIN GAMETE EXPRESSED 1"/>
    <property type="match status" value="1"/>
</dbReference>
<feature type="transmembrane region" description="Helical" evidence="2">
    <location>
        <begin position="427"/>
        <end position="443"/>
    </location>
</feature>
<evidence type="ECO:0000256" key="2">
    <source>
        <dbReference type="SAM" id="Phobius"/>
    </source>
</evidence>
<dbReference type="STRING" id="1054147.F4PX04"/>
<dbReference type="AlphaFoldDB" id="F4PX04"/>
<dbReference type="OMA" id="QQTWKIN"/>
<reference evidence="4" key="1">
    <citation type="journal article" date="2011" name="Genome Res.">
        <title>Phylogeny-wide analysis of social amoeba genomes highlights ancient origins for complex intercellular communication.</title>
        <authorList>
            <person name="Heidel A.J."/>
            <person name="Lawal H.M."/>
            <person name="Felder M."/>
            <person name="Schilde C."/>
            <person name="Helps N.R."/>
            <person name="Tunggal B."/>
            <person name="Rivero F."/>
            <person name="John U."/>
            <person name="Schleicher M."/>
            <person name="Eichinger L."/>
            <person name="Platzer M."/>
            <person name="Noegel A.A."/>
            <person name="Schaap P."/>
            <person name="Gloeckner G."/>
        </authorList>
    </citation>
    <scope>NUCLEOTIDE SEQUENCE [LARGE SCALE GENOMIC DNA]</scope>
    <source>
        <strain evidence="4">SH3</strain>
    </source>
</reference>